<dbReference type="PANTHER" id="PTHR11228:SF7">
    <property type="entry name" value="PQQA PEPTIDE CYCLASE"/>
    <property type="match status" value="1"/>
</dbReference>
<evidence type="ECO:0000256" key="1">
    <source>
        <dbReference type="ARBA" id="ARBA00022691"/>
    </source>
</evidence>
<dbReference type="GO" id="GO:0051536">
    <property type="term" value="F:iron-sulfur cluster binding"/>
    <property type="evidence" value="ECO:0007669"/>
    <property type="project" value="UniProtKB-KW"/>
</dbReference>
<sequence length="432" mass="49235">MFLANLLPRFQMIFDPGFARFKRKVHDLFKSDPNYSRTKLRRFFRGIARGERIVYHNDCYMVSSYLPPQASQPFLTYIKGGTYPDQLFTSIAYMKRAAPLSTYLCVTNACHFDCVHCSAKNRRGKPSFKTAEWIGLIREIQNAGAAMIGFTGGEPVLRKDMEELISAVDDRSATILFTSGKDFTRERAVSFKKAGLDILSVSLDSADPDTHSYMRNDKKAFQYALNAIRFARDAGLYVLVQPVVFKKELTKEKLFNLFRLVHKQGAHEVRIHQPVPSGILLDTEDTREIFLTQADREHLFEIQNAANRRLWGFPKVSSFPFTESPEKFGCSAGMKHAYVTSDGELFPCDFLPLSFGNVMEEGFKPVFDRMQRQMGIPKERCWTARLAPHIKGKTAPTNPETSAKICQCIQASEYPRFYADLQSSNDILPFNN</sequence>
<dbReference type="Gene3D" id="3.20.20.70">
    <property type="entry name" value="Aldolase class I"/>
    <property type="match status" value="1"/>
</dbReference>
<keyword evidence="2" id="KW-0479">Metal-binding</keyword>
<evidence type="ECO:0000256" key="4">
    <source>
        <dbReference type="ARBA" id="ARBA00023014"/>
    </source>
</evidence>
<evidence type="ECO:0000256" key="2">
    <source>
        <dbReference type="ARBA" id="ARBA00022723"/>
    </source>
</evidence>
<evidence type="ECO:0000259" key="5">
    <source>
        <dbReference type="PROSITE" id="PS51918"/>
    </source>
</evidence>
<evidence type="ECO:0000256" key="3">
    <source>
        <dbReference type="ARBA" id="ARBA00023004"/>
    </source>
</evidence>
<keyword evidence="1" id="KW-0949">S-adenosyl-L-methionine</keyword>
<dbReference type="InterPro" id="IPR006638">
    <property type="entry name" value="Elp3/MiaA/NifB-like_rSAM"/>
</dbReference>
<dbReference type="SFLD" id="SFLDS00029">
    <property type="entry name" value="Radical_SAM"/>
    <property type="match status" value="1"/>
</dbReference>
<name>A0A9D5KAX8_UNCW3</name>
<dbReference type="Pfam" id="PF13186">
    <property type="entry name" value="SPASM"/>
    <property type="match status" value="1"/>
</dbReference>
<dbReference type="InterPro" id="IPR050377">
    <property type="entry name" value="Radical_SAM_PqqE_MftC-like"/>
</dbReference>
<dbReference type="EMBL" id="WJKJ01000137">
    <property type="protein sequence ID" value="MBD3364401.1"/>
    <property type="molecule type" value="Genomic_DNA"/>
</dbReference>
<feature type="domain" description="Radical SAM core" evidence="5">
    <location>
        <begin position="96"/>
        <end position="309"/>
    </location>
</feature>
<gene>
    <name evidence="6" type="ORF">GF359_04205</name>
</gene>
<dbReference type="CDD" id="cd01335">
    <property type="entry name" value="Radical_SAM"/>
    <property type="match status" value="1"/>
</dbReference>
<keyword evidence="4" id="KW-0411">Iron-sulfur</keyword>
<organism evidence="6 7">
    <name type="scientific">candidate division WOR-3 bacterium</name>
    <dbReference type="NCBI Taxonomy" id="2052148"/>
    <lineage>
        <taxon>Bacteria</taxon>
        <taxon>Bacteria division WOR-3</taxon>
    </lineage>
</organism>
<dbReference type="GO" id="GO:0003824">
    <property type="term" value="F:catalytic activity"/>
    <property type="evidence" value="ECO:0007669"/>
    <property type="project" value="InterPro"/>
</dbReference>
<dbReference type="InterPro" id="IPR058240">
    <property type="entry name" value="rSAM_sf"/>
</dbReference>
<dbReference type="SMART" id="SM00729">
    <property type="entry name" value="Elp3"/>
    <property type="match status" value="1"/>
</dbReference>
<dbReference type="SUPFAM" id="SSF102114">
    <property type="entry name" value="Radical SAM enzymes"/>
    <property type="match status" value="1"/>
</dbReference>
<dbReference type="SFLD" id="SFLDG01386">
    <property type="entry name" value="main_SPASM_domain-containing"/>
    <property type="match status" value="1"/>
</dbReference>
<keyword evidence="3" id="KW-0408">Iron</keyword>
<protein>
    <submittedName>
        <fullName evidence="6">Radical SAM protein</fullName>
    </submittedName>
</protein>
<comment type="caution">
    <text evidence="6">The sequence shown here is derived from an EMBL/GenBank/DDBJ whole genome shotgun (WGS) entry which is preliminary data.</text>
</comment>
<dbReference type="Proteomes" id="UP000630660">
    <property type="component" value="Unassembled WGS sequence"/>
</dbReference>
<dbReference type="PANTHER" id="PTHR11228">
    <property type="entry name" value="RADICAL SAM DOMAIN PROTEIN"/>
    <property type="match status" value="1"/>
</dbReference>
<dbReference type="SFLD" id="SFLDG01067">
    <property type="entry name" value="SPASM/twitch_domain_containing"/>
    <property type="match status" value="1"/>
</dbReference>
<evidence type="ECO:0000313" key="6">
    <source>
        <dbReference type="EMBL" id="MBD3364401.1"/>
    </source>
</evidence>
<dbReference type="GO" id="GO:0006783">
    <property type="term" value="P:heme biosynthetic process"/>
    <property type="evidence" value="ECO:0007669"/>
    <property type="project" value="TreeGrafter"/>
</dbReference>
<dbReference type="InterPro" id="IPR013785">
    <property type="entry name" value="Aldolase_TIM"/>
</dbReference>
<accession>A0A9D5KAX8</accession>
<dbReference type="InterPro" id="IPR023885">
    <property type="entry name" value="4Fe4S-binding_SPASM_dom"/>
</dbReference>
<dbReference type="GO" id="GO:0046872">
    <property type="term" value="F:metal ion binding"/>
    <property type="evidence" value="ECO:0007669"/>
    <property type="project" value="UniProtKB-KW"/>
</dbReference>
<evidence type="ECO:0000313" key="7">
    <source>
        <dbReference type="Proteomes" id="UP000630660"/>
    </source>
</evidence>
<dbReference type="Pfam" id="PF04055">
    <property type="entry name" value="Radical_SAM"/>
    <property type="match status" value="1"/>
</dbReference>
<dbReference type="AlphaFoldDB" id="A0A9D5KAX8"/>
<dbReference type="PROSITE" id="PS51918">
    <property type="entry name" value="RADICAL_SAM"/>
    <property type="match status" value="1"/>
</dbReference>
<proteinExistence type="predicted"/>
<dbReference type="InterPro" id="IPR007197">
    <property type="entry name" value="rSAM"/>
</dbReference>
<reference evidence="6" key="1">
    <citation type="submission" date="2019-11" db="EMBL/GenBank/DDBJ databases">
        <title>Microbial mats filling the niche in hypersaline microbial mats.</title>
        <authorList>
            <person name="Wong H.L."/>
            <person name="Macleod F.I."/>
            <person name="White R.A. III"/>
            <person name="Burns B.P."/>
        </authorList>
    </citation>
    <scope>NUCLEOTIDE SEQUENCE</scope>
    <source>
        <strain evidence="6">Bin_327</strain>
    </source>
</reference>